<keyword evidence="2" id="KW-0648">Protein biosynthesis</keyword>
<dbReference type="Proteomes" id="UP000519004">
    <property type="component" value="Unassembled WGS sequence"/>
</dbReference>
<reference evidence="2 3" key="1">
    <citation type="submission" date="2020-08" db="EMBL/GenBank/DDBJ databases">
        <title>Genomic Encyclopedia of Type Strains, Phase IV (KMG-IV): sequencing the most valuable type-strain genomes for metagenomic binning, comparative biology and taxonomic classification.</title>
        <authorList>
            <person name="Goeker M."/>
        </authorList>
    </citation>
    <scope>NUCLEOTIDE SEQUENCE [LARGE SCALE GENOMIC DNA]</scope>
    <source>
        <strain evidence="2 3">DSM 25897</strain>
    </source>
</reference>
<evidence type="ECO:0000259" key="1">
    <source>
        <dbReference type="Pfam" id="PF09361"/>
    </source>
</evidence>
<dbReference type="RefSeq" id="WP_183948148.1">
    <property type="nucleotide sequence ID" value="NZ_JACHHX010000007.1"/>
</dbReference>
<keyword evidence="3" id="KW-1185">Reference proteome</keyword>
<dbReference type="GO" id="GO:0003746">
    <property type="term" value="F:translation elongation factor activity"/>
    <property type="evidence" value="ECO:0007669"/>
    <property type="project" value="UniProtKB-KW"/>
</dbReference>
<proteinExistence type="predicted"/>
<organism evidence="2 3">
    <name type="scientific">Rehaibacterium terrae</name>
    <dbReference type="NCBI Taxonomy" id="1341696"/>
    <lineage>
        <taxon>Bacteria</taxon>
        <taxon>Pseudomonadati</taxon>
        <taxon>Pseudomonadota</taxon>
        <taxon>Gammaproteobacteria</taxon>
        <taxon>Lysobacterales</taxon>
        <taxon>Lysobacteraceae</taxon>
        <taxon>Rehaibacterium</taxon>
    </lineage>
</organism>
<dbReference type="EMBL" id="JACHHX010000007">
    <property type="protein sequence ID" value="MBB5015465.1"/>
    <property type="molecule type" value="Genomic_DNA"/>
</dbReference>
<protein>
    <submittedName>
        <fullName evidence="2">Translation elongation factor EF-Ts</fullName>
    </submittedName>
</protein>
<dbReference type="InterPro" id="IPR018968">
    <property type="entry name" value="Phasin"/>
</dbReference>
<keyword evidence="2" id="KW-0251">Elongation factor</keyword>
<evidence type="ECO:0000313" key="3">
    <source>
        <dbReference type="Proteomes" id="UP000519004"/>
    </source>
</evidence>
<dbReference type="AlphaFoldDB" id="A0A7W8DE33"/>
<feature type="domain" description="Phasin" evidence="1">
    <location>
        <begin position="8"/>
        <end position="109"/>
    </location>
</feature>
<sequence length="128" mass="13934">MYEQINAQFVSMTKQMADSALKASALAFENFERVVGLQIKTAEDRINANIAFLGEAAEVRDFEGLKTIWPKGVQLAKENAERFYGAQQEAVGQTLKTQEAIGQLIKAQFEAAGEQVAKAAAKAPKAAR</sequence>
<dbReference type="Pfam" id="PF09361">
    <property type="entry name" value="Phasin_2"/>
    <property type="match status" value="1"/>
</dbReference>
<accession>A0A7W8DE33</accession>
<comment type="caution">
    <text evidence="2">The sequence shown here is derived from an EMBL/GenBank/DDBJ whole genome shotgun (WGS) entry which is preliminary data.</text>
</comment>
<name>A0A7W8DE33_9GAMM</name>
<evidence type="ECO:0000313" key="2">
    <source>
        <dbReference type="EMBL" id="MBB5015465.1"/>
    </source>
</evidence>
<gene>
    <name evidence="2" type="ORF">HNQ58_001363</name>
</gene>